<dbReference type="InterPro" id="IPR027417">
    <property type="entry name" value="P-loop_NTPase"/>
</dbReference>
<name>I7J8X4_BABMR</name>
<comment type="similarity">
    <text evidence="2">Belongs to the SMC family. SMC2 subfamily.</text>
</comment>
<feature type="coiled-coil region" evidence="12">
    <location>
        <begin position="848"/>
        <end position="917"/>
    </location>
</feature>
<sequence length="1176" mass="134042">MYIESIIIDGFKSYCNRTVVGPLDPHFNAITGLNGSGKSNVLDSLCFVMGISDLTRMRANKLDDLIYKQGQAGVTKATVTLIFNNKSAFSPLPEPYKNMPELTVTRQIAMGGRNRYFLNGHPVAPKAISDFFQMAKMNVNNPRFLIMQGKITSVVNMTPKELLGLLEEAAGTRLYESKKAAAIKLMSRKDAKLEDINKVLNEEIEPALEKLKKDKDDLVKLTNTEEELERLTRYNVAYTYYKAKENKLALQEKQSALQYELDDLKDQINEFHKRFNKVQEEIDLKKQEIDCVSKPIAEAQIEKDNIEKERDKLATETKMLQEDLKESENAIAELDKDISGLQAQLDNIQKYTQKDEDRLVRIQEELQKKKDRLTELETDVSDMGGGIKLSQLKVLKTKLSEVESSESKINQTLQHYRNELTEAQKQIKKLYNENDDLNAQIASINTGITQLESKLDPNLSADASELDRSILELESRKRTLEGQITNIECQINSYRINVKVPHGFQNTTNLNYDSYLGQALDLFNLKDEFIDSCGIASQTLFGGKLNYLVVSNKQAARKFFDENDFKKSKRKITVLPLNDIVVRRTLTQSQVESCRQLVGVGNDLKAVLGYRDYLDFDPQFEKLVQYVAGNALICSSSKYARTIAYKGGSASCSTVTMDGDRFDVQGNMSGGSTKGMFSVLSLKSRLNILFKNIDAVNVEMNTLRASKQRYDEDKEIRNKIALLKRKLHNCTERIASSEFAIKEKYIVEVGENIDKLNAQLEELKRDKMELKEKIKSLSDSIADWEKNRLAKEASAKEEIRRLKVELKNETAAVSKIQQDQSDIQMEKSTICSRLEKTIEEKDAKVAHRDGLSSKLEELKGRLNDKQTELDVKSADLENKNKEFLSSQKATKELANELKKMETENQKVNMKLLDKQHEMANFREEYDKTITELNNLVKSNSWIPLVEDTFNQANSQFNFSTLRPETVRKRLDELNQQHQNMGRHVNRNAVQIFEKTNNLFTDLIKKKDRVLNDKAKIQEVIENLDKAKMESLHKLFSVVSVYFSNIFHTLLPNAHAKLDLVDGQLANGIEMRIGFNNVWKNSLSELSGGQRSLLALSIVLALLKCRPAPVYILDEIDSALDLSHTQNIGYMIKNHFSYSQFIIVSLKQGMFTNANVLFHTCFVNGASTINRRELENK</sequence>
<feature type="coiled-coil region" evidence="12">
    <location>
        <begin position="746"/>
        <end position="819"/>
    </location>
</feature>
<dbReference type="Gene3D" id="1.20.1060.20">
    <property type="match status" value="1"/>
</dbReference>
<keyword evidence="10" id="KW-0131">Cell cycle</keyword>
<dbReference type="GO" id="GO:0005524">
    <property type="term" value="F:ATP binding"/>
    <property type="evidence" value="ECO:0007669"/>
    <property type="project" value="UniProtKB-KW"/>
</dbReference>
<dbReference type="GO" id="GO:0016887">
    <property type="term" value="F:ATP hydrolysis activity"/>
    <property type="evidence" value="ECO:0007669"/>
    <property type="project" value="InterPro"/>
</dbReference>
<dbReference type="GeneID" id="24423678"/>
<keyword evidence="4" id="KW-0547">Nucleotide-binding</keyword>
<dbReference type="SUPFAM" id="SSF52540">
    <property type="entry name" value="P-loop containing nucleoside triphosphate hydrolases"/>
    <property type="match status" value="1"/>
</dbReference>
<dbReference type="GO" id="GO:0030261">
    <property type="term" value="P:chromosome condensation"/>
    <property type="evidence" value="ECO:0007669"/>
    <property type="project" value="UniProtKB-KW"/>
</dbReference>
<dbReference type="SMART" id="SM00968">
    <property type="entry name" value="SMC_hinge"/>
    <property type="match status" value="1"/>
</dbReference>
<evidence type="ECO:0000256" key="3">
    <source>
        <dbReference type="ARBA" id="ARBA00022618"/>
    </source>
</evidence>
<dbReference type="GO" id="GO:0051301">
    <property type="term" value="P:cell division"/>
    <property type="evidence" value="ECO:0007669"/>
    <property type="project" value="UniProtKB-KW"/>
</dbReference>
<dbReference type="KEGG" id="bmic:BMR1_01G03015"/>
<keyword evidence="8" id="KW-0226">DNA condensation</keyword>
<evidence type="ECO:0000256" key="10">
    <source>
        <dbReference type="ARBA" id="ARBA00023306"/>
    </source>
</evidence>
<evidence type="ECO:0000256" key="11">
    <source>
        <dbReference type="PIRNR" id="PIRNR005719"/>
    </source>
</evidence>
<evidence type="ECO:0000256" key="2">
    <source>
        <dbReference type="ARBA" id="ARBA00005231"/>
    </source>
</evidence>
<evidence type="ECO:0000256" key="4">
    <source>
        <dbReference type="ARBA" id="ARBA00022741"/>
    </source>
</evidence>
<dbReference type="Proteomes" id="UP000002899">
    <property type="component" value="Chromosome I"/>
</dbReference>
<organism evidence="14 15">
    <name type="scientific">Babesia microti (strain RI)</name>
    <dbReference type="NCBI Taxonomy" id="1133968"/>
    <lineage>
        <taxon>Eukaryota</taxon>
        <taxon>Sar</taxon>
        <taxon>Alveolata</taxon>
        <taxon>Apicomplexa</taxon>
        <taxon>Aconoidasida</taxon>
        <taxon>Piroplasmida</taxon>
        <taxon>Babesiidae</taxon>
        <taxon>Babesia</taxon>
    </lineage>
</organism>
<dbReference type="OrthoDB" id="10255539at2759"/>
<evidence type="ECO:0000256" key="8">
    <source>
        <dbReference type="ARBA" id="ARBA00023067"/>
    </source>
</evidence>
<dbReference type="AlphaFoldDB" id="I7J8X4"/>
<keyword evidence="15" id="KW-1185">Reference proteome</keyword>
<gene>
    <name evidence="14" type="ORF">BMR1_01G03015</name>
</gene>
<dbReference type="RefSeq" id="XP_012647668.1">
    <property type="nucleotide sequence ID" value="XM_012792214.1"/>
</dbReference>
<dbReference type="Gene3D" id="3.40.50.300">
    <property type="entry name" value="P-loop containing nucleotide triphosphate hydrolases"/>
    <property type="match status" value="2"/>
</dbReference>
<dbReference type="Pfam" id="PF06470">
    <property type="entry name" value="SMC_hinge"/>
    <property type="match status" value="1"/>
</dbReference>
<dbReference type="GO" id="GO:0005634">
    <property type="term" value="C:nucleus"/>
    <property type="evidence" value="ECO:0007669"/>
    <property type="project" value="UniProtKB-SubCell"/>
</dbReference>
<dbReference type="VEuPathDB" id="PiroplasmaDB:BMR1_01G03015"/>
<dbReference type="GO" id="GO:0005694">
    <property type="term" value="C:chromosome"/>
    <property type="evidence" value="ECO:0007669"/>
    <property type="project" value="InterPro"/>
</dbReference>
<dbReference type="CDD" id="cd03273">
    <property type="entry name" value="ABC_SMC2_euk"/>
    <property type="match status" value="1"/>
</dbReference>
<evidence type="ECO:0000256" key="12">
    <source>
        <dbReference type="SAM" id="Coils"/>
    </source>
</evidence>
<feature type="coiled-coil region" evidence="12">
    <location>
        <begin position="406"/>
        <end position="490"/>
    </location>
</feature>
<dbReference type="PIRSF" id="PIRSF005719">
    <property type="entry name" value="SMC"/>
    <property type="match status" value="1"/>
</dbReference>
<feature type="domain" description="SMC hinge" evidence="13">
    <location>
        <begin position="513"/>
        <end position="644"/>
    </location>
</feature>
<dbReference type="InterPro" id="IPR027120">
    <property type="entry name" value="Smc2_ABC"/>
</dbReference>
<dbReference type="InterPro" id="IPR010935">
    <property type="entry name" value="SMC_hinge"/>
</dbReference>
<keyword evidence="6" id="KW-0067">ATP-binding</keyword>
<evidence type="ECO:0000313" key="15">
    <source>
        <dbReference type="Proteomes" id="UP000002899"/>
    </source>
</evidence>
<dbReference type="SUPFAM" id="SSF75553">
    <property type="entry name" value="Smc hinge domain"/>
    <property type="match status" value="1"/>
</dbReference>
<proteinExistence type="inferred from homology"/>
<accession>I7J8X4</accession>
<reference evidence="14 15" key="3">
    <citation type="journal article" date="2016" name="Sci. Rep.">
        <title>Genome-wide diversity and gene expression profiling of Babesia microti isolates identify polymorphic genes that mediate host-pathogen interactions.</title>
        <authorList>
            <person name="Silva J.C."/>
            <person name="Cornillot E."/>
            <person name="McCracken C."/>
            <person name="Usmani-Brown S."/>
            <person name="Dwivedi A."/>
            <person name="Ifeonu O.O."/>
            <person name="Crabtree J."/>
            <person name="Gotia H.T."/>
            <person name="Virji A.Z."/>
            <person name="Reynes C."/>
            <person name="Colinge J."/>
            <person name="Kumar V."/>
            <person name="Lawres L."/>
            <person name="Pazzi J.E."/>
            <person name="Pablo J.V."/>
            <person name="Hung C."/>
            <person name="Brancato J."/>
            <person name="Kumari P."/>
            <person name="Orvis J."/>
            <person name="Tretina K."/>
            <person name="Chibucos M."/>
            <person name="Ott S."/>
            <person name="Sadzewicz L."/>
            <person name="Sengamalay N."/>
            <person name="Shetty A.C."/>
            <person name="Su Q."/>
            <person name="Tallon L."/>
            <person name="Fraser C.M."/>
            <person name="Frutos R."/>
            <person name="Molina D.M."/>
            <person name="Krause P.J."/>
            <person name="Ben Mamoun C."/>
        </authorList>
    </citation>
    <scope>NUCLEOTIDE SEQUENCE [LARGE SCALE GENOMIC DNA]</scope>
    <source>
        <strain evidence="14 15">RI</strain>
    </source>
</reference>
<keyword evidence="9 11" id="KW-0539">Nucleus</keyword>
<reference evidence="14 15" key="1">
    <citation type="journal article" date="2012" name="Nucleic Acids Res.">
        <title>Sequencing of the smallest Apicomplexan genome from the human pathogen Babesia microti.</title>
        <authorList>
            <person name="Cornillot E."/>
            <person name="Hadj-Kaddour K."/>
            <person name="Dassouli A."/>
            <person name="Noel B."/>
            <person name="Ranwez V."/>
            <person name="Vacherie B."/>
            <person name="Augagneur Y."/>
            <person name="Bres V."/>
            <person name="Duclos A."/>
            <person name="Randazzo S."/>
            <person name="Carcy B."/>
            <person name="Debierre-Grockiego F."/>
            <person name="Delbecq S."/>
            <person name="Moubri-Menage K."/>
            <person name="Shams-Eldin H."/>
            <person name="Usmani-Brown S."/>
            <person name="Bringaud F."/>
            <person name="Wincker P."/>
            <person name="Vivares C.P."/>
            <person name="Schwarz R.T."/>
            <person name="Schetters T.P."/>
            <person name="Krause P.J."/>
            <person name="Gorenflot A."/>
            <person name="Berry V."/>
            <person name="Barbe V."/>
            <person name="Ben Mamoun C."/>
        </authorList>
    </citation>
    <scope>NUCLEOTIDE SEQUENCE [LARGE SCALE GENOMIC DNA]</scope>
    <source>
        <strain evidence="14 15">RI</strain>
    </source>
</reference>
<keyword evidence="7 12" id="KW-0175">Coiled coil</keyword>
<comment type="subcellular location">
    <subcellularLocation>
        <location evidence="1 11">Nucleus</location>
    </subcellularLocation>
</comment>
<dbReference type="OMA" id="THNKIAM"/>
<protein>
    <recommendedName>
        <fullName evidence="11">Structural maintenance of chromosomes protein</fullName>
    </recommendedName>
</protein>
<dbReference type="SUPFAM" id="SSF57997">
    <property type="entry name" value="Tropomyosin"/>
    <property type="match status" value="1"/>
</dbReference>
<keyword evidence="3" id="KW-0132">Cell division</keyword>
<dbReference type="Gene3D" id="1.20.5.340">
    <property type="match status" value="1"/>
</dbReference>
<dbReference type="InterPro" id="IPR036277">
    <property type="entry name" value="SMC_hinge_sf"/>
</dbReference>
<evidence type="ECO:0000256" key="5">
    <source>
        <dbReference type="ARBA" id="ARBA00022776"/>
    </source>
</evidence>
<evidence type="ECO:0000256" key="1">
    <source>
        <dbReference type="ARBA" id="ARBA00004123"/>
    </source>
</evidence>
<keyword evidence="5" id="KW-0498">Mitosis</keyword>
<reference evidence="14 15" key="2">
    <citation type="journal article" date="2013" name="PLoS ONE">
        <title>Whole genome mapping and re-organization of the nuclear and mitochondrial genomes of Babesia microti isolates.</title>
        <authorList>
            <person name="Cornillot E."/>
            <person name="Dassouli A."/>
            <person name="Garg A."/>
            <person name="Pachikara N."/>
            <person name="Randazzo S."/>
            <person name="Depoix D."/>
            <person name="Carcy B."/>
            <person name="Delbecq S."/>
            <person name="Frutos R."/>
            <person name="Silva J.C."/>
            <person name="Sutton R."/>
            <person name="Krause P.J."/>
            <person name="Mamoun C.B."/>
        </authorList>
    </citation>
    <scope>NUCLEOTIDE SEQUENCE [LARGE SCALE GENOMIC DNA]</scope>
    <source>
        <strain evidence="14 15">RI</strain>
    </source>
</reference>
<evidence type="ECO:0000256" key="9">
    <source>
        <dbReference type="ARBA" id="ARBA00023242"/>
    </source>
</evidence>
<evidence type="ECO:0000256" key="7">
    <source>
        <dbReference type="ARBA" id="ARBA00023054"/>
    </source>
</evidence>
<dbReference type="PANTHER" id="PTHR43977">
    <property type="entry name" value="STRUCTURAL MAINTENANCE OF CHROMOSOMES PROTEIN 3"/>
    <property type="match status" value="1"/>
</dbReference>
<dbReference type="InterPro" id="IPR003395">
    <property type="entry name" value="RecF/RecN/SMC_N"/>
</dbReference>
<dbReference type="InterPro" id="IPR024704">
    <property type="entry name" value="SMC"/>
</dbReference>
<dbReference type="Gene3D" id="3.30.70.1620">
    <property type="match status" value="1"/>
</dbReference>
<dbReference type="Pfam" id="PF02463">
    <property type="entry name" value="SMC_N"/>
    <property type="match status" value="1"/>
</dbReference>
<dbReference type="EMBL" id="FO082871">
    <property type="protein sequence ID" value="CCF73059.1"/>
    <property type="molecule type" value="Genomic_DNA"/>
</dbReference>
<evidence type="ECO:0000259" key="13">
    <source>
        <dbReference type="SMART" id="SM00968"/>
    </source>
</evidence>
<evidence type="ECO:0000256" key="6">
    <source>
        <dbReference type="ARBA" id="ARBA00022840"/>
    </source>
</evidence>
<feature type="coiled-coil region" evidence="12">
    <location>
        <begin position="211"/>
        <end position="379"/>
    </location>
</feature>
<evidence type="ECO:0000313" key="14">
    <source>
        <dbReference type="EMBL" id="CCF73059.1"/>
    </source>
</evidence>